<evidence type="ECO:0000313" key="1">
    <source>
        <dbReference type="Proteomes" id="UP000492821"/>
    </source>
</evidence>
<reference evidence="2" key="2">
    <citation type="submission" date="2020-10" db="UniProtKB">
        <authorList>
            <consortium name="WormBaseParasite"/>
        </authorList>
    </citation>
    <scope>IDENTIFICATION</scope>
</reference>
<dbReference type="AlphaFoldDB" id="A0A7E4VPH6"/>
<name>A0A7E4VPH6_PANRE</name>
<dbReference type="WBParaSite" id="Pan_g23048.t1">
    <property type="protein sequence ID" value="Pan_g23048.t1"/>
    <property type="gene ID" value="Pan_g23048"/>
</dbReference>
<proteinExistence type="predicted"/>
<evidence type="ECO:0000313" key="2">
    <source>
        <dbReference type="WBParaSite" id="Pan_g23048.t1"/>
    </source>
</evidence>
<accession>A0A7E4VPH6</accession>
<sequence length="207" mass="23680">MPPATPTQHAATIDFPTLPYAVQRLIILKMKPTELQAFRRTSYFALNISKFRGCVVDAIGFNLPLHIGPFDDSIFRHIDRAELLSRPLNAKPIYCAGTVAGSNLTTEEWQKTSAILTGPYRFIMLEGQVTWSAIAPLVCRERTITVSIFGWDRMLDPTREFISAVPEEERQFVREWEASDDPKFCFDAIYNESDKTYTFRLNYGDDE</sequence>
<organism evidence="1 2">
    <name type="scientific">Panagrellus redivivus</name>
    <name type="common">Microworm</name>
    <dbReference type="NCBI Taxonomy" id="6233"/>
    <lineage>
        <taxon>Eukaryota</taxon>
        <taxon>Metazoa</taxon>
        <taxon>Ecdysozoa</taxon>
        <taxon>Nematoda</taxon>
        <taxon>Chromadorea</taxon>
        <taxon>Rhabditida</taxon>
        <taxon>Tylenchina</taxon>
        <taxon>Panagrolaimomorpha</taxon>
        <taxon>Panagrolaimoidea</taxon>
        <taxon>Panagrolaimidae</taxon>
        <taxon>Panagrellus</taxon>
    </lineage>
</organism>
<reference evidence="1" key="1">
    <citation type="journal article" date="2013" name="Genetics">
        <title>The draft genome and transcriptome of Panagrellus redivivus are shaped by the harsh demands of a free-living lifestyle.</title>
        <authorList>
            <person name="Srinivasan J."/>
            <person name="Dillman A.R."/>
            <person name="Macchietto M.G."/>
            <person name="Heikkinen L."/>
            <person name="Lakso M."/>
            <person name="Fracchia K.M."/>
            <person name="Antoshechkin I."/>
            <person name="Mortazavi A."/>
            <person name="Wong G."/>
            <person name="Sternberg P.W."/>
        </authorList>
    </citation>
    <scope>NUCLEOTIDE SEQUENCE [LARGE SCALE GENOMIC DNA]</scope>
    <source>
        <strain evidence="1">MT8872</strain>
    </source>
</reference>
<protein>
    <submittedName>
        <fullName evidence="2">FBA_2 domain-containing protein</fullName>
    </submittedName>
</protein>
<dbReference type="Proteomes" id="UP000492821">
    <property type="component" value="Unassembled WGS sequence"/>
</dbReference>
<keyword evidence="1" id="KW-1185">Reference proteome</keyword>